<feature type="compositionally biased region" description="Polar residues" evidence="1">
    <location>
        <begin position="628"/>
        <end position="639"/>
    </location>
</feature>
<feature type="compositionally biased region" description="Polar residues" evidence="1">
    <location>
        <begin position="415"/>
        <end position="429"/>
    </location>
</feature>
<accession>A0A507D477</accession>
<evidence type="ECO:0000313" key="2">
    <source>
        <dbReference type="EMBL" id="TPX42164.1"/>
    </source>
</evidence>
<name>A0A507D477_9FUNG</name>
<comment type="caution">
    <text evidence="3">The sequence shown here is derived from an EMBL/GenBank/DDBJ whole genome shotgun (WGS) entry which is preliminary data.</text>
</comment>
<dbReference type="Gene3D" id="3.40.390.10">
    <property type="entry name" value="Collagenase (Catalytic Domain)"/>
    <property type="match status" value="1"/>
</dbReference>
<dbReference type="EMBL" id="QEAM01000283">
    <property type="protein sequence ID" value="TPX42164.1"/>
    <property type="molecule type" value="Genomic_DNA"/>
</dbReference>
<reference evidence="4 5" key="1">
    <citation type="journal article" date="2019" name="Sci. Rep.">
        <title>Comparative genomics of chytrid fungi reveal insights into the obligate biotrophic and pathogenic lifestyle of Synchytrium endobioticum.</title>
        <authorList>
            <person name="van de Vossenberg B.T.L.H."/>
            <person name="Warris S."/>
            <person name="Nguyen H.D.T."/>
            <person name="van Gent-Pelzer M.P.E."/>
            <person name="Joly D.L."/>
            <person name="van de Geest H.C."/>
            <person name="Bonants P.J.M."/>
            <person name="Smith D.S."/>
            <person name="Levesque C.A."/>
            <person name="van der Lee T.A.J."/>
        </authorList>
    </citation>
    <scope>NUCLEOTIDE SEQUENCE [LARGE SCALE GENOMIC DNA]</scope>
    <source>
        <strain evidence="2 5">LEV6574</strain>
        <strain evidence="3 4">MB42</strain>
    </source>
</reference>
<evidence type="ECO:0000313" key="4">
    <source>
        <dbReference type="Proteomes" id="UP000317494"/>
    </source>
</evidence>
<feature type="compositionally biased region" description="Low complexity" evidence="1">
    <location>
        <begin position="912"/>
        <end position="921"/>
    </location>
</feature>
<evidence type="ECO:0000256" key="1">
    <source>
        <dbReference type="SAM" id="MobiDB-lite"/>
    </source>
</evidence>
<feature type="region of interest" description="Disordered" evidence="1">
    <location>
        <begin position="796"/>
        <end position="818"/>
    </location>
</feature>
<dbReference type="InterPro" id="IPR024079">
    <property type="entry name" value="MetalloPept_cat_dom_sf"/>
</dbReference>
<evidence type="ECO:0000313" key="5">
    <source>
        <dbReference type="Proteomes" id="UP000320475"/>
    </source>
</evidence>
<dbReference type="AlphaFoldDB" id="A0A507D477"/>
<organism evidence="3 4">
    <name type="scientific">Synchytrium endobioticum</name>
    <dbReference type="NCBI Taxonomy" id="286115"/>
    <lineage>
        <taxon>Eukaryota</taxon>
        <taxon>Fungi</taxon>
        <taxon>Fungi incertae sedis</taxon>
        <taxon>Chytridiomycota</taxon>
        <taxon>Chytridiomycota incertae sedis</taxon>
        <taxon>Chytridiomycetes</taxon>
        <taxon>Synchytriales</taxon>
        <taxon>Synchytriaceae</taxon>
        <taxon>Synchytrium</taxon>
    </lineage>
</organism>
<dbReference type="Proteomes" id="UP000320475">
    <property type="component" value="Unassembled WGS sequence"/>
</dbReference>
<protein>
    <submittedName>
        <fullName evidence="3">Uncharacterized protein</fullName>
    </submittedName>
</protein>
<gene>
    <name evidence="2" type="ORF">SeLEV6574_g05726</name>
    <name evidence="3" type="ORF">SeMB42_g03755</name>
</gene>
<dbReference type="VEuPathDB" id="FungiDB:SeMB42_g03755"/>
<feature type="region of interest" description="Disordered" evidence="1">
    <location>
        <begin position="386"/>
        <end position="469"/>
    </location>
</feature>
<keyword evidence="4" id="KW-1185">Reference proteome</keyword>
<dbReference type="Proteomes" id="UP000317494">
    <property type="component" value="Unassembled WGS sequence"/>
</dbReference>
<feature type="compositionally biased region" description="Polar residues" evidence="1">
    <location>
        <begin position="889"/>
        <end position="911"/>
    </location>
</feature>
<sequence length="1034" mass="112618">MAAAAQTTPDMDGADASPDAIHDARPVAVADHMPLNVTVNPAEVRLQIDYILKAPADLYTKLSSKKRDDLFGHDFVNQKVPVKRQSMRALQQYLETCRLSRVPQSEAYGGPGVIIDVLRSKSAVNAINMPYLSFLVDFASLFFPYVTFREYKVQHPFLDKDLQRWDGPTDDGYGQQAHCDDVLTSIEPPNAPETPKDSYGTLTVVAQDLLGDAADPQYPDDITKNLKYTYMNGSSAQWTRDAKDPQNLPEFKVLCCVSMARAMTCENGDPLPEKEAKRRAMKLMAKFISMMLCLGECYDYRCLMNPGLDDVALYYCPYCYEKIATLLGWISIERSEALEDFFRINGFDQDSKWELGLLNYLRKTPKVDGPLSVDPLDALMKKRKKISDSMSDADHKRSRSSPPVLLSKAPPINGTDPSSTLPSEHTSATADGYDNTYDTINGHRQVLPPADETRTTQSEQGTTRSPESLADFAKTIATTSVISQVMGAVSHTYVVPPAQSVLADNSSLQNVPSGQGPASASTKPVINDSPSVAFSERSTSSSAVGVHRNVVAYADANESEPIKKMESTATQPVTAYKLQPDMNGHRMLRMFRLDLDMNGNRIVGTNGAISHWTSPQVQKVDVGALGLSGTNHDNTTCRSNNHDRIASPPPSTPHDTSPHSNTIGSAGQLSSQSMPNRHRPSLPQQPVTPAHQSGRQQPPHQSSVDKRSSSGSGSNAATRPQLTTSASGAATVVIPALPNGQMTSSPQQPPSMPQLQQQHQARTNVRLPYNPTNAPHQILGNVPRHPQYFSSSVIRSGHEQVPRHQQQQQYHLSPGTPQHYTPSNAMNQGVPSPAAMASLLSQAGPQIFNRLYASGTGASSDSRIYGDNPGMNAGKGNAEAGDLDAPLGVNQSPQQLPASVSTVPNRDSNNQPTAPVTPVTPAAHPSKGFVITVVLHPLLNPKEDAWRPEKLIVSKPNTTFADLRPRLWALYELDYGKKTRLPLKNDKGEAVTVFTTDEKDGANLDEEDVCADCVEFLNKNDAGPGYLVYLCPRI</sequence>
<evidence type="ECO:0000313" key="3">
    <source>
        <dbReference type="EMBL" id="TPX46309.1"/>
    </source>
</evidence>
<feature type="region of interest" description="Disordered" evidence="1">
    <location>
        <begin position="625"/>
        <end position="761"/>
    </location>
</feature>
<feature type="compositionally biased region" description="Polar residues" evidence="1">
    <location>
        <begin position="715"/>
        <end position="728"/>
    </location>
</feature>
<dbReference type="EMBL" id="QEAN01000139">
    <property type="protein sequence ID" value="TPX46309.1"/>
    <property type="molecule type" value="Genomic_DNA"/>
</dbReference>
<feature type="region of interest" description="Disordered" evidence="1">
    <location>
        <begin position="506"/>
        <end position="525"/>
    </location>
</feature>
<feature type="compositionally biased region" description="Polar residues" evidence="1">
    <location>
        <begin position="661"/>
        <end position="675"/>
    </location>
</feature>
<feature type="region of interest" description="Disordered" evidence="1">
    <location>
        <begin position="857"/>
        <end position="921"/>
    </location>
</feature>
<feature type="compositionally biased region" description="Polar residues" evidence="1">
    <location>
        <begin position="682"/>
        <end position="702"/>
    </location>
</feature>
<feature type="compositionally biased region" description="Polar residues" evidence="1">
    <location>
        <begin position="455"/>
        <end position="466"/>
    </location>
</feature>
<dbReference type="GO" id="GO:0008237">
    <property type="term" value="F:metallopeptidase activity"/>
    <property type="evidence" value="ECO:0007669"/>
    <property type="project" value="InterPro"/>
</dbReference>
<proteinExistence type="predicted"/>